<name>A0A9P1C7G9_9DINO</name>
<sequence>MICTQTRPMMLHRTCTAPVAHTGPMTFLFRPAARSVSAQQGAFSREVILQPQLVPVMPKVEPVEEEVVKGLRDWLEKTGLLHLKVGIEAWAEEEGAAFLEEVTGNAADIAKALQLNKEESSRFQAKLKGLPAPFAASRARQPKKLPIAPSPCPGCHREDRMLWNVTIASQHEGWGRKRNECNYACQLCRRHISRALHVNACRDCKVMWHGDCQQALAIDQVGTGSWEAMLKREALLAGLKTAW</sequence>
<keyword evidence="4" id="KW-1185">Reference proteome</keyword>
<dbReference type="AlphaFoldDB" id="A0A9P1C7G9"/>
<reference evidence="2" key="2">
    <citation type="submission" date="2024-04" db="EMBL/GenBank/DDBJ databases">
        <authorList>
            <person name="Chen Y."/>
            <person name="Shah S."/>
            <person name="Dougan E. K."/>
            <person name="Thang M."/>
            <person name="Chan C."/>
        </authorList>
    </citation>
    <scope>NUCLEOTIDE SEQUENCE [LARGE SCALE GENOMIC DNA]</scope>
</reference>
<evidence type="ECO:0000313" key="1">
    <source>
        <dbReference type="EMBL" id="CAI3986098.1"/>
    </source>
</evidence>
<comment type="caution">
    <text evidence="1">The sequence shown here is derived from an EMBL/GenBank/DDBJ whole genome shotgun (WGS) entry which is preliminary data.</text>
</comment>
<evidence type="ECO:0000313" key="2">
    <source>
        <dbReference type="EMBL" id="CAL1139473.1"/>
    </source>
</evidence>
<evidence type="ECO:0000313" key="4">
    <source>
        <dbReference type="Proteomes" id="UP001152797"/>
    </source>
</evidence>
<dbReference type="EMBL" id="CAMXCT030001046">
    <property type="protein sequence ID" value="CAL4773410.1"/>
    <property type="molecule type" value="Genomic_DNA"/>
</dbReference>
<gene>
    <name evidence="1" type="ORF">C1SCF055_LOCUS13475</name>
</gene>
<organism evidence="1">
    <name type="scientific">Cladocopium goreaui</name>
    <dbReference type="NCBI Taxonomy" id="2562237"/>
    <lineage>
        <taxon>Eukaryota</taxon>
        <taxon>Sar</taxon>
        <taxon>Alveolata</taxon>
        <taxon>Dinophyceae</taxon>
        <taxon>Suessiales</taxon>
        <taxon>Symbiodiniaceae</taxon>
        <taxon>Cladocopium</taxon>
    </lineage>
</organism>
<proteinExistence type="predicted"/>
<reference evidence="1" key="1">
    <citation type="submission" date="2022-10" db="EMBL/GenBank/DDBJ databases">
        <authorList>
            <person name="Chen Y."/>
            <person name="Dougan E. K."/>
            <person name="Chan C."/>
            <person name="Rhodes N."/>
            <person name="Thang M."/>
        </authorList>
    </citation>
    <scope>NUCLEOTIDE SEQUENCE</scope>
</reference>
<evidence type="ECO:0000313" key="3">
    <source>
        <dbReference type="EMBL" id="CAL4773410.1"/>
    </source>
</evidence>
<dbReference type="Proteomes" id="UP001152797">
    <property type="component" value="Unassembled WGS sequence"/>
</dbReference>
<dbReference type="EMBL" id="CAMXCT010001046">
    <property type="protein sequence ID" value="CAI3986098.1"/>
    <property type="molecule type" value="Genomic_DNA"/>
</dbReference>
<protein>
    <submittedName>
        <fullName evidence="3">RING-type domain-containing protein</fullName>
    </submittedName>
</protein>
<dbReference type="EMBL" id="CAMXCT020001046">
    <property type="protein sequence ID" value="CAL1139473.1"/>
    <property type="molecule type" value="Genomic_DNA"/>
</dbReference>
<accession>A0A9P1C7G9</accession>